<dbReference type="EMBL" id="ML996687">
    <property type="protein sequence ID" value="KAF2404885.1"/>
    <property type="molecule type" value="Genomic_DNA"/>
</dbReference>
<dbReference type="Proteomes" id="UP000799640">
    <property type="component" value="Unassembled WGS sequence"/>
</dbReference>
<evidence type="ECO:0000313" key="3">
    <source>
        <dbReference type="EMBL" id="KAF2404885.1"/>
    </source>
</evidence>
<dbReference type="InterPro" id="IPR011431">
    <property type="entry name" value="Trafficking_Pga2"/>
</dbReference>
<name>A0A6G1IA73_9PEZI</name>
<keyword evidence="4" id="KW-1185">Reference proteome</keyword>
<keyword evidence="2" id="KW-1133">Transmembrane helix</keyword>
<dbReference type="PANTHER" id="PTHR28199">
    <property type="entry name" value="PROCESSING OF GAS1 AND ALP PROTEIN 2"/>
    <property type="match status" value="1"/>
</dbReference>
<dbReference type="AlphaFoldDB" id="A0A6G1IA73"/>
<feature type="region of interest" description="Disordered" evidence="1">
    <location>
        <begin position="130"/>
        <end position="149"/>
    </location>
</feature>
<evidence type="ECO:0000313" key="4">
    <source>
        <dbReference type="Proteomes" id="UP000799640"/>
    </source>
</evidence>
<keyword evidence="2" id="KW-0472">Membrane</keyword>
<reference evidence="3" key="1">
    <citation type="journal article" date="2020" name="Stud. Mycol.">
        <title>101 Dothideomycetes genomes: a test case for predicting lifestyles and emergence of pathogens.</title>
        <authorList>
            <person name="Haridas S."/>
            <person name="Albert R."/>
            <person name="Binder M."/>
            <person name="Bloem J."/>
            <person name="Labutti K."/>
            <person name="Salamov A."/>
            <person name="Andreopoulos B."/>
            <person name="Baker S."/>
            <person name="Barry K."/>
            <person name="Bills G."/>
            <person name="Bluhm B."/>
            <person name="Cannon C."/>
            <person name="Castanera R."/>
            <person name="Culley D."/>
            <person name="Daum C."/>
            <person name="Ezra D."/>
            <person name="Gonzalez J."/>
            <person name="Henrissat B."/>
            <person name="Kuo A."/>
            <person name="Liang C."/>
            <person name="Lipzen A."/>
            <person name="Lutzoni F."/>
            <person name="Magnuson J."/>
            <person name="Mondo S."/>
            <person name="Nolan M."/>
            <person name="Ohm R."/>
            <person name="Pangilinan J."/>
            <person name="Park H.-J."/>
            <person name="Ramirez L."/>
            <person name="Alfaro M."/>
            <person name="Sun H."/>
            <person name="Tritt A."/>
            <person name="Yoshinaga Y."/>
            <person name="Zwiers L.-H."/>
            <person name="Turgeon B."/>
            <person name="Goodwin S."/>
            <person name="Spatafora J."/>
            <person name="Crous P."/>
            <person name="Grigoriev I."/>
        </authorList>
    </citation>
    <scope>NUCLEOTIDE SEQUENCE</scope>
    <source>
        <strain evidence="3">CBS 262.69</strain>
    </source>
</reference>
<dbReference type="PANTHER" id="PTHR28199:SF1">
    <property type="entry name" value="PROCESSING OF GAS1 AND ALP PROTEIN 2"/>
    <property type="match status" value="1"/>
</dbReference>
<gene>
    <name evidence="3" type="ORF">EJ06DRAFT_525450</name>
</gene>
<dbReference type="GO" id="GO:0015031">
    <property type="term" value="P:protein transport"/>
    <property type="evidence" value="ECO:0007669"/>
    <property type="project" value="TreeGrafter"/>
</dbReference>
<accession>A0A6G1IA73</accession>
<evidence type="ECO:0008006" key="5">
    <source>
        <dbReference type="Google" id="ProtNLM"/>
    </source>
</evidence>
<dbReference type="OrthoDB" id="4227028at2759"/>
<sequence>MSWDAPPPQGLANALATLNTWGDNFTRNTSSAFANMSATGYIRLLVAICGYLLLRPYLIKLGAHLQMKYHKEEEARTEEERAAAAAANELRGGRVVIPGEESEDEDGGWGHGARVRQRRRVRKIVEEHEQKLAEKGNESDADIEELLEE</sequence>
<dbReference type="PIRSF" id="PIRSF022909">
    <property type="entry name" value="UCP022909"/>
    <property type="match status" value="1"/>
</dbReference>
<feature type="compositionally biased region" description="Acidic residues" evidence="1">
    <location>
        <begin position="139"/>
        <end position="149"/>
    </location>
</feature>
<feature type="transmembrane region" description="Helical" evidence="2">
    <location>
        <begin position="40"/>
        <end position="58"/>
    </location>
</feature>
<proteinExistence type="predicted"/>
<evidence type="ECO:0000256" key="1">
    <source>
        <dbReference type="SAM" id="MobiDB-lite"/>
    </source>
</evidence>
<keyword evidence="2" id="KW-0812">Transmembrane</keyword>
<protein>
    <recommendedName>
        <fullName evidence="5">DUF1531-domain-containing protein</fullName>
    </recommendedName>
</protein>
<evidence type="ECO:0000256" key="2">
    <source>
        <dbReference type="SAM" id="Phobius"/>
    </source>
</evidence>
<organism evidence="3 4">
    <name type="scientific">Trichodelitschia bisporula</name>
    <dbReference type="NCBI Taxonomy" id="703511"/>
    <lineage>
        <taxon>Eukaryota</taxon>
        <taxon>Fungi</taxon>
        <taxon>Dikarya</taxon>
        <taxon>Ascomycota</taxon>
        <taxon>Pezizomycotina</taxon>
        <taxon>Dothideomycetes</taxon>
        <taxon>Dothideomycetes incertae sedis</taxon>
        <taxon>Phaeotrichales</taxon>
        <taxon>Phaeotrichaceae</taxon>
        <taxon>Trichodelitschia</taxon>
    </lineage>
</organism>
<dbReference type="Pfam" id="PF07543">
    <property type="entry name" value="PGA2"/>
    <property type="match status" value="1"/>
</dbReference>
<feature type="region of interest" description="Disordered" evidence="1">
    <location>
        <begin position="76"/>
        <end position="117"/>
    </location>
</feature>